<reference evidence="5" key="1">
    <citation type="submission" date="2016-06" db="EMBL/GenBank/DDBJ databases">
        <authorList>
            <person name="Varghese N."/>
            <person name="Submissions Spin"/>
        </authorList>
    </citation>
    <scope>NUCLEOTIDE SEQUENCE [LARGE SCALE GENOMIC DNA]</scope>
    <source>
        <strain evidence="5">DSM 43909</strain>
    </source>
</reference>
<evidence type="ECO:0000313" key="4">
    <source>
        <dbReference type="EMBL" id="SCF34418.1"/>
    </source>
</evidence>
<feature type="region of interest" description="Disordered" evidence="1">
    <location>
        <begin position="298"/>
        <end position="329"/>
    </location>
</feature>
<feature type="domain" description="DUF4429" evidence="3">
    <location>
        <begin position="75"/>
        <end position="159"/>
    </location>
</feature>
<feature type="domain" description="SHOCT" evidence="2">
    <location>
        <begin position="331"/>
        <end position="357"/>
    </location>
</feature>
<evidence type="ECO:0000313" key="5">
    <source>
        <dbReference type="Proteomes" id="UP000198242"/>
    </source>
</evidence>
<proteinExistence type="predicted"/>
<name>A0A1C4ZNA1_MICVI</name>
<organism evidence="4 5">
    <name type="scientific">Micromonospora viridifaciens</name>
    <dbReference type="NCBI Taxonomy" id="1881"/>
    <lineage>
        <taxon>Bacteria</taxon>
        <taxon>Bacillati</taxon>
        <taxon>Actinomycetota</taxon>
        <taxon>Actinomycetes</taxon>
        <taxon>Micromonosporales</taxon>
        <taxon>Micromonosporaceae</taxon>
        <taxon>Micromonospora</taxon>
    </lineage>
</organism>
<evidence type="ECO:0008006" key="6">
    <source>
        <dbReference type="Google" id="ProtNLM"/>
    </source>
</evidence>
<keyword evidence="5" id="KW-1185">Reference proteome</keyword>
<sequence length="360" mass="39987">MTRPPTDAERQHHVAALHTALAENAIDLAQFEQLLTEVLRADALDEIERVTSALQVMPFQIELRGHDGTAVLERDRIVLEFPRRLTTQGCKVARSPRTIPLPAVAWVEFECKWSGGHVRLRLVGEAPEYRPRPPSHDANALEITADQRDTAEAFVAEVRHRIQLEPRTPEPQLLPPQHRVPGLPPPPRGELFVQLRDLVHEITLDENGVLLEFRGGPKQGTRRWLPLTAIASVEFAPPQGFRNGYVRFILAGLPAGYRRPAPKRDPDAFEFTVGRDEGVAEELAAHVAARITGPRVVEPSLLPGNDPASWPPEAGPHTTTPATPTSGVPGQLRELARLRAEGIITGAEYEAKKQELLRRW</sequence>
<evidence type="ECO:0000256" key="1">
    <source>
        <dbReference type="SAM" id="MobiDB-lite"/>
    </source>
</evidence>
<feature type="domain" description="DUF4429" evidence="3">
    <location>
        <begin position="221"/>
        <end position="287"/>
    </location>
</feature>
<dbReference type="EMBL" id="LT607411">
    <property type="protein sequence ID" value="SCF34418.1"/>
    <property type="molecule type" value="Genomic_DNA"/>
</dbReference>
<dbReference type="Pfam" id="PF09851">
    <property type="entry name" value="SHOCT"/>
    <property type="match status" value="1"/>
</dbReference>
<protein>
    <recommendedName>
        <fullName evidence="6">Short C-terminal domain-containing protein</fullName>
    </recommendedName>
</protein>
<gene>
    <name evidence="4" type="ORF">GA0074695_5847</name>
</gene>
<dbReference type="OrthoDB" id="3698908at2"/>
<evidence type="ECO:0000259" key="2">
    <source>
        <dbReference type="Pfam" id="PF09851"/>
    </source>
</evidence>
<evidence type="ECO:0000259" key="3">
    <source>
        <dbReference type="Pfam" id="PF14472"/>
    </source>
</evidence>
<feature type="compositionally biased region" description="Low complexity" evidence="1">
    <location>
        <begin position="315"/>
        <end position="325"/>
    </location>
</feature>
<dbReference type="Pfam" id="PF14472">
    <property type="entry name" value="DUF4429"/>
    <property type="match status" value="2"/>
</dbReference>
<dbReference type="InterPro" id="IPR027860">
    <property type="entry name" value="DUF4429"/>
</dbReference>
<dbReference type="RefSeq" id="WP_089009098.1">
    <property type="nucleotide sequence ID" value="NZ_LT607411.1"/>
</dbReference>
<dbReference type="AlphaFoldDB" id="A0A1C4ZNA1"/>
<accession>A0A1C4ZNA1</accession>
<dbReference type="Proteomes" id="UP000198242">
    <property type="component" value="Chromosome I"/>
</dbReference>
<dbReference type="InterPro" id="IPR018649">
    <property type="entry name" value="SHOCT"/>
</dbReference>